<evidence type="ECO:0000256" key="1">
    <source>
        <dbReference type="ARBA" id="ARBA00022723"/>
    </source>
</evidence>
<dbReference type="SUPFAM" id="SSF48576">
    <property type="entry name" value="Terpenoid synthases"/>
    <property type="match status" value="1"/>
</dbReference>
<sequence length="286" mass="32684">LEPYQYIVQIPGKEIRVKLIQAFNNWLQIPEDKLAAISSVVQMLHNASLLIDDIEDNSKLRRGVPVAHQIFGLAQTINAANYVYFKAMHEILSLNHPDGVKIFTEEMLELHQGQGLDILWRDSHNCPSEEEYKMMVNKKTGGLFRLAVNLMQLFSENKRNFTPLLNYLSLFFQIGDDYANLQSTQYSKNKSFCEDLTEGKFSFPIIHAAHTETGRNTVLNIVRQRTTDDHVKQFCVELLEKVGSFSYTREILRGLSVQVMEEVKNLGGNEELCQLLQQLSVAFSLG</sequence>
<dbReference type="GO" id="GO:0046872">
    <property type="term" value="F:metal ion binding"/>
    <property type="evidence" value="ECO:0007669"/>
    <property type="project" value="UniProtKB-KW"/>
</dbReference>
<organism evidence="4 5">
    <name type="scientific">Trichoplax adhaerens</name>
    <name type="common">Trichoplax reptans</name>
    <dbReference type="NCBI Taxonomy" id="10228"/>
    <lineage>
        <taxon>Eukaryota</taxon>
        <taxon>Metazoa</taxon>
        <taxon>Placozoa</taxon>
        <taxon>Uniplacotomia</taxon>
        <taxon>Trichoplacea</taxon>
        <taxon>Trichoplacidae</taxon>
        <taxon>Trichoplax</taxon>
    </lineage>
</organism>
<comment type="similarity">
    <text evidence="3">Belongs to the FPP/GGPP synthase family.</text>
</comment>
<dbReference type="GO" id="GO:0008299">
    <property type="term" value="P:isoprenoid biosynthetic process"/>
    <property type="evidence" value="ECO:0000318"/>
    <property type="project" value="GO_Central"/>
</dbReference>
<dbReference type="CDD" id="cd00685">
    <property type="entry name" value="Trans_IPPS_HT"/>
    <property type="match status" value="1"/>
</dbReference>
<dbReference type="Proteomes" id="UP000009022">
    <property type="component" value="Unassembled WGS sequence"/>
</dbReference>
<dbReference type="CTD" id="6753287"/>
<dbReference type="SFLD" id="SFLDS00005">
    <property type="entry name" value="Isoprenoid_Synthase_Type_I"/>
    <property type="match status" value="1"/>
</dbReference>
<dbReference type="InParanoid" id="B3RVR5"/>
<dbReference type="Pfam" id="PF00348">
    <property type="entry name" value="polyprenyl_synt"/>
    <property type="match status" value="1"/>
</dbReference>
<dbReference type="Gene3D" id="1.10.600.10">
    <property type="entry name" value="Farnesyl Diphosphate Synthase"/>
    <property type="match status" value="1"/>
</dbReference>
<dbReference type="RefSeq" id="XP_002112074.1">
    <property type="nucleotide sequence ID" value="XM_002112038.1"/>
</dbReference>
<dbReference type="eggNOG" id="KOG0777">
    <property type="taxonomic scope" value="Eukaryota"/>
</dbReference>
<dbReference type="PANTHER" id="PTHR12001:SF44">
    <property type="entry name" value="GERANYLGERANYL PYROPHOSPHATE SYNTHASE"/>
    <property type="match status" value="1"/>
</dbReference>
<accession>B3RVR5</accession>
<evidence type="ECO:0000256" key="2">
    <source>
        <dbReference type="ARBA" id="ARBA00022842"/>
    </source>
</evidence>
<gene>
    <name evidence="4" type="ORF">TRIADDRAFT_24460</name>
</gene>
<dbReference type="InterPro" id="IPR000092">
    <property type="entry name" value="Polyprenyl_synt"/>
</dbReference>
<keyword evidence="1" id="KW-0479">Metal-binding</keyword>
<evidence type="ECO:0000313" key="4">
    <source>
        <dbReference type="EMBL" id="EDV26041.1"/>
    </source>
</evidence>
<dbReference type="AlphaFoldDB" id="B3RVR5"/>
<dbReference type="InterPro" id="IPR033749">
    <property type="entry name" value="Polyprenyl_synt_CS"/>
</dbReference>
<name>B3RVR5_TRIAD</name>
<dbReference type="FunCoup" id="B3RVR5">
    <property type="interactions" value="1797"/>
</dbReference>
<dbReference type="STRING" id="10228.B3RVR5"/>
<dbReference type="OrthoDB" id="6921389at2759"/>
<evidence type="ECO:0008006" key="6">
    <source>
        <dbReference type="Google" id="ProtNLM"/>
    </source>
</evidence>
<dbReference type="PROSITE" id="PS00723">
    <property type="entry name" value="POLYPRENYL_SYNTHASE_1"/>
    <property type="match status" value="1"/>
</dbReference>
<dbReference type="SFLD" id="SFLDG01017">
    <property type="entry name" value="Polyprenyl_Transferase_Like"/>
    <property type="match status" value="1"/>
</dbReference>
<evidence type="ECO:0000313" key="5">
    <source>
        <dbReference type="Proteomes" id="UP000009022"/>
    </source>
</evidence>
<keyword evidence="5" id="KW-1185">Reference proteome</keyword>
<keyword evidence="2" id="KW-0460">Magnesium</keyword>
<reference evidence="4 5" key="1">
    <citation type="journal article" date="2008" name="Nature">
        <title>The Trichoplax genome and the nature of placozoans.</title>
        <authorList>
            <person name="Srivastava M."/>
            <person name="Begovic E."/>
            <person name="Chapman J."/>
            <person name="Putnam N.H."/>
            <person name="Hellsten U."/>
            <person name="Kawashima T."/>
            <person name="Kuo A."/>
            <person name="Mitros T."/>
            <person name="Salamov A."/>
            <person name="Carpenter M.L."/>
            <person name="Signorovitch A.Y."/>
            <person name="Moreno M.A."/>
            <person name="Kamm K."/>
            <person name="Grimwood J."/>
            <person name="Schmutz J."/>
            <person name="Shapiro H."/>
            <person name="Grigoriev I.V."/>
            <person name="Buss L.W."/>
            <person name="Schierwater B."/>
            <person name="Dellaporta S.L."/>
            <person name="Rokhsar D.S."/>
        </authorList>
    </citation>
    <scope>NUCLEOTIDE SEQUENCE [LARGE SCALE GENOMIC DNA]</scope>
    <source>
        <strain evidence="4 5">Grell-BS-1999</strain>
    </source>
</reference>
<evidence type="ECO:0000256" key="3">
    <source>
        <dbReference type="RuleBase" id="RU004466"/>
    </source>
</evidence>
<dbReference type="GeneID" id="6753287"/>
<dbReference type="KEGG" id="tad:TRIADDRAFT_24460"/>
<keyword evidence="3" id="KW-0808">Transferase</keyword>
<feature type="non-terminal residue" evidence="4">
    <location>
        <position position="1"/>
    </location>
</feature>
<dbReference type="InterPro" id="IPR008949">
    <property type="entry name" value="Isoprenoid_synthase_dom_sf"/>
</dbReference>
<proteinExistence type="inferred from homology"/>
<dbReference type="PhylomeDB" id="B3RVR5"/>
<dbReference type="EMBL" id="DS985244">
    <property type="protein sequence ID" value="EDV26041.1"/>
    <property type="molecule type" value="Genomic_DNA"/>
</dbReference>
<protein>
    <recommendedName>
        <fullName evidence="6">Geranylgeranyl pyrophosphate synthase</fullName>
    </recommendedName>
</protein>
<dbReference type="PANTHER" id="PTHR12001">
    <property type="entry name" value="GERANYLGERANYL PYROPHOSPHATE SYNTHASE"/>
    <property type="match status" value="1"/>
</dbReference>
<dbReference type="HOGENOM" id="CLU_014015_6_0_1"/>
<dbReference type="OMA" id="FYSKAFF"/>
<dbReference type="GO" id="GO:0004311">
    <property type="term" value="F:geranylgeranyl diphosphate synthase activity"/>
    <property type="evidence" value="ECO:0000318"/>
    <property type="project" value="GO_Central"/>
</dbReference>